<dbReference type="InterPro" id="IPR051648">
    <property type="entry name" value="CWI-Assembly_Regulator"/>
</dbReference>
<feature type="chain" id="PRO_5040952844" evidence="7">
    <location>
        <begin position="20"/>
        <end position="397"/>
    </location>
</feature>
<organism evidence="8 9">
    <name type="scientific">Penicillium angulare</name>
    <dbReference type="NCBI Taxonomy" id="116970"/>
    <lineage>
        <taxon>Eukaryota</taxon>
        <taxon>Fungi</taxon>
        <taxon>Dikarya</taxon>
        <taxon>Ascomycota</taxon>
        <taxon>Pezizomycotina</taxon>
        <taxon>Eurotiomycetes</taxon>
        <taxon>Eurotiomycetidae</taxon>
        <taxon>Eurotiales</taxon>
        <taxon>Aspergillaceae</taxon>
        <taxon>Penicillium</taxon>
    </lineage>
</organism>
<protein>
    <submittedName>
        <fullName evidence="8">Leucine rich repeat 5</fullName>
    </submittedName>
</protein>
<evidence type="ECO:0000256" key="2">
    <source>
        <dbReference type="ARBA" id="ARBA00022512"/>
    </source>
</evidence>
<dbReference type="Proteomes" id="UP001149165">
    <property type="component" value="Unassembled WGS sequence"/>
</dbReference>
<keyword evidence="3" id="KW-0964">Secreted</keyword>
<evidence type="ECO:0000256" key="6">
    <source>
        <dbReference type="SAM" id="MobiDB-lite"/>
    </source>
</evidence>
<dbReference type="GO" id="GO:0005886">
    <property type="term" value="C:plasma membrane"/>
    <property type="evidence" value="ECO:0007669"/>
    <property type="project" value="TreeGrafter"/>
</dbReference>
<gene>
    <name evidence="8" type="ORF">N7456_001983</name>
</gene>
<dbReference type="Pfam" id="PF12454">
    <property type="entry name" value="Ecm33"/>
    <property type="match status" value="1"/>
</dbReference>
<reference evidence="8" key="2">
    <citation type="journal article" date="2023" name="IMA Fungus">
        <title>Comparative genomic study of the Penicillium genus elucidates a diverse pangenome and 15 lateral gene transfer events.</title>
        <authorList>
            <person name="Petersen C."/>
            <person name="Sorensen T."/>
            <person name="Nielsen M.R."/>
            <person name="Sondergaard T.E."/>
            <person name="Sorensen J.L."/>
            <person name="Fitzpatrick D.A."/>
            <person name="Frisvad J.C."/>
            <person name="Nielsen K.L."/>
        </authorList>
    </citation>
    <scope>NUCLEOTIDE SEQUENCE</scope>
    <source>
        <strain evidence="8">IBT 30069</strain>
    </source>
</reference>
<keyword evidence="2" id="KW-0134">Cell wall</keyword>
<feature type="signal peptide" evidence="7">
    <location>
        <begin position="1"/>
        <end position="19"/>
    </location>
</feature>
<name>A0A9W9G7J5_9EURO</name>
<dbReference type="OrthoDB" id="536881at2759"/>
<dbReference type="PANTHER" id="PTHR31018:SF3">
    <property type="entry name" value="RECEPTOR PROTEIN-TYROSINE KINASE"/>
    <property type="match status" value="1"/>
</dbReference>
<dbReference type="GO" id="GO:0031505">
    <property type="term" value="P:fungal-type cell wall organization"/>
    <property type="evidence" value="ECO:0007669"/>
    <property type="project" value="TreeGrafter"/>
</dbReference>
<evidence type="ECO:0000256" key="3">
    <source>
        <dbReference type="ARBA" id="ARBA00022525"/>
    </source>
</evidence>
<evidence type="ECO:0000256" key="7">
    <source>
        <dbReference type="SAM" id="SignalP"/>
    </source>
</evidence>
<evidence type="ECO:0000256" key="5">
    <source>
        <dbReference type="ARBA" id="ARBA00023180"/>
    </source>
</evidence>
<dbReference type="GO" id="GO:0009277">
    <property type="term" value="C:fungal-type cell wall"/>
    <property type="evidence" value="ECO:0007669"/>
    <property type="project" value="TreeGrafter"/>
</dbReference>
<reference evidence="8" key="1">
    <citation type="submission" date="2022-11" db="EMBL/GenBank/DDBJ databases">
        <authorList>
            <person name="Petersen C."/>
        </authorList>
    </citation>
    <scope>NUCLEOTIDE SEQUENCE</scope>
    <source>
        <strain evidence="8">IBT 30069</strain>
    </source>
</reference>
<feature type="compositionally biased region" description="Low complexity" evidence="6">
    <location>
        <begin position="347"/>
        <end position="371"/>
    </location>
</feature>
<dbReference type="EMBL" id="JAPQKH010000002">
    <property type="protein sequence ID" value="KAJ5113449.1"/>
    <property type="molecule type" value="Genomic_DNA"/>
</dbReference>
<comment type="subcellular location">
    <subcellularLocation>
        <location evidence="1">Secreted</location>
        <location evidence="1">Cell wall</location>
    </subcellularLocation>
</comment>
<keyword evidence="9" id="KW-1185">Reference proteome</keyword>
<dbReference type="GO" id="GO:0009986">
    <property type="term" value="C:cell surface"/>
    <property type="evidence" value="ECO:0007669"/>
    <property type="project" value="TreeGrafter"/>
</dbReference>
<evidence type="ECO:0000313" key="9">
    <source>
        <dbReference type="Proteomes" id="UP001149165"/>
    </source>
</evidence>
<evidence type="ECO:0000313" key="8">
    <source>
        <dbReference type="EMBL" id="KAJ5113449.1"/>
    </source>
</evidence>
<dbReference type="AlphaFoldDB" id="A0A9W9G7J5"/>
<accession>A0A9W9G7J5</accession>
<dbReference type="SUPFAM" id="SSF52058">
    <property type="entry name" value="L domain-like"/>
    <property type="match status" value="2"/>
</dbReference>
<sequence>MVFIKYILPALAASQLAFASSDCGDTTIENQSDASGISSCSTIDGDITIKSTYSGSLDLGSIEKIEGTLSCNGGSNVTGITAASLESISGNFTLKGLTTLTTLSFAKLSSVGAIDWEVLPGVNSLDFTTGITEVGDVNIIDTHLTSLDGITLKKVGQLDITENSYLKSCNISNLEYATGQINFQGNYDNLEIDLPNLTNGTSMTFRNISSINIPKLKSLTGQLGFWNTDFDVLYAPDLTETGDVVFTGNTKLTNVSLPALKTVDGGISISRNDKLQEIDLPKLSTVSGAIDLTGNFYELKFGALTRVDGAFNVESSNGTFSCSDLKSEYKSDVRGSWTCKTNDSNPTTSNGKSGTESGSSSSGGSSGSTSSSVAMANGVAAPVAGVAALFYALAQLV</sequence>
<keyword evidence="5" id="KW-0325">Glycoprotein</keyword>
<evidence type="ECO:0000256" key="4">
    <source>
        <dbReference type="ARBA" id="ARBA00022729"/>
    </source>
</evidence>
<dbReference type="Gene3D" id="3.80.20.20">
    <property type="entry name" value="Receptor L-domain"/>
    <property type="match status" value="1"/>
</dbReference>
<evidence type="ECO:0000256" key="1">
    <source>
        <dbReference type="ARBA" id="ARBA00004191"/>
    </source>
</evidence>
<dbReference type="InterPro" id="IPR036941">
    <property type="entry name" value="Rcpt_L-dom_sf"/>
</dbReference>
<keyword evidence="4 7" id="KW-0732">Signal</keyword>
<comment type="caution">
    <text evidence="8">The sequence shown here is derived from an EMBL/GenBank/DDBJ whole genome shotgun (WGS) entry which is preliminary data.</text>
</comment>
<dbReference type="PANTHER" id="PTHR31018">
    <property type="entry name" value="SPORULATION-SPECIFIC PROTEIN-RELATED"/>
    <property type="match status" value="1"/>
</dbReference>
<proteinExistence type="predicted"/>
<feature type="region of interest" description="Disordered" evidence="6">
    <location>
        <begin position="336"/>
        <end position="371"/>
    </location>
</feature>